<protein>
    <submittedName>
        <fullName evidence="1">Uncharacterized protein</fullName>
    </submittedName>
</protein>
<evidence type="ECO:0000313" key="2">
    <source>
        <dbReference type="Proteomes" id="UP000006729"/>
    </source>
</evidence>
<sequence>MGVISCYLPLLSLQHCICRSLEPINVLLCLILTQLYFINHSKTSPIQYGVRFSLVFE</sequence>
<dbReference type="Proteomes" id="UP000006729">
    <property type="component" value="Chromosome 7"/>
</dbReference>
<organism evidence="1 2">
    <name type="scientific">Populus trichocarpa</name>
    <name type="common">Western balsam poplar</name>
    <name type="synonym">Populus balsamifera subsp. trichocarpa</name>
    <dbReference type="NCBI Taxonomy" id="3694"/>
    <lineage>
        <taxon>Eukaryota</taxon>
        <taxon>Viridiplantae</taxon>
        <taxon>Streptophyta</taxon>
        <taxon>Embryophyta</taxon>
        <taxon>Tracheophyta</taxon>
        <taxon>Spermatophyta</taxon>
        <taxon>Magnoliopsida</taxon>
        <taxon>eudicotyledons</taxon>
        <taxon>Gunneridae</taxon>
        <taxon>Pentapetalae</taxon>
        <taxon>rosids</taxon>
        <taxon>fabids</taxon>
        <taxon>Malpighiales</taxon>
        <taxon>Salicaceae</taxon>
        <taxon>Saliceae</taxon>
        <taxon>Populus</taxon>
    </lineage>
</organism>
<gene>
    <name evidence="1" type="ORF">POPTR_007G146250</name>
</gene>
<accession>A0A3N7F876</accession>
<reference evidence="1 2" key="1">
    <citation type="journal article" date="2006" name="Science">
        <title>The genome of black cottonwood, Populus trichocarpa (Torr. &amp; Gray).</title>
        <authorList>
            <person name="Tuskan G.A."/>
            <person name="Difazio S."/>
            <person name="Jansson S."/>
            <person name="Bohlmann J."/>
            <person name="Grigoriev I."/>
            <person name="Hellsten U."/>
            <person name="Putnam N."/>
            <person name="Ralph S."/>
            <person name="Rombauts S."/>
            <person name="Salamov A."/>
            <person name="Schein J."/>
            <person name="Sterck L."/>
            <person name="Aerts A."/>
            <person name="Bhalerao R.R."/>
            <person name="Bhalerao R.P."/>
            <person name="Blaudez D."/>
            <person name="Boerjan W."/>
            <person name="Brun A."/>
            <person name="Brunner A."/>
            <person name="Busov V."/>
            <person name="Campbell M."/>
            <person name="Carlson J."/>
            <person name="Chalot M."/>
            <person name="Chapman J."/>
            <person name="Chen G.L."/>
            <person name="Cooper D."/>
            <person name="Coutinho P.M."/>
            <person name="Couturier J."/>
            <person name="Covert S."/>
            <person name="Cronk Q."/>
            <person name="Cunningham R."/>
            <person name="Davis J."/>
            <person name="Degroeve S."/>
            <person name="Dejardin A."/>
            <person name="Depamphilis C."/>
            <person name="Detter J."/>
            <person name="Dirks B."/>
            <person name="Dubchak I."/>
            <person name="Duplessis S."/>
            <person name="Ehlting J."/>
            <person name="Ellis B."/>
            <person name="Gendler K."/>
            <person name="Goodstein D."/>
            <person name="Gribskov M."/>
            <person name="Grimwood J."/>
            <person name="Groover A."/>
            <person name="Gunter L."/>
            <person name="Hamberger B."/>
            <person name="Heinze B."/>
            <person name="Helariutta Y."/>
            <person name="Henrissat B."/>
            <person name="Holligan D."/>
            <person name="Holt R."/>
            <person name="Huang W."/>
            <person name="Islam-Faridi N."/>
            <person name="Jones S."/>
            <person name="Jones-Rhoades M."/>
            <person name="Jorgensen R."/>
            <person name="Joshi C."/>
            <person name="Kangasjarvi J."/>
            <person name="Karlsson J."/>
            <person name="Kelleher C."/>
            <person name="Kirkpatrick R."/>
            <person name="Kirst M."/>
            <person name="Kohler A."/>
            <person name="Kalluri U."/>
            <person name="Larimer F."/>
            <person name="Leebens-Mack J."/>
            <person name="Leple J.C."/>
            <person name="Locascio P."/>
            <person name="Lou Y."/>
            <person name="Lucas S."/>
            <person name="Martin F."/>
            <person name="Montanini B."/>
            <person name="Napoli C."/>
            <person name="Nelson D.R."/>
            <person name="Nelson C."/>
            <person name="Nieminen K."/>
            <person name="Nilsson O."/>
            <person name="Pereda V."/>
            <person name="Peter G."/>
            <person name="Philippe R."/>
            <person name="Pilate G."/>
            <person name="Poliakov A."/>
            <person name="Razumovskaya J."/>
            <person name="Richardson P."/>
            <person name="Rinaldi C."/>
            <person name="Ritland K."/>
            <person name="Rouze P."/>
            <person name="Ryaboy D."/>
            <person name="Schmutz J."/>
            <person name="Schrader J."/>
            <person name="Segerman B."/>
            <person name="Shin H."/>
            <person name="Siddiqui A."/>
            <person name="Sterky F."/>
            <person name="Terry A."/>
            <person name="Tsai C.J."/>
            <person name="Uberbacher E."/>
            <person name="Unneberg P."/>
            <person name="Vahala J."/>
            <person name="Wall K."/>
            <person name="Wessler S."/>
            <person name="Yang G."/>
            <person name="Yin T."/>
            <person name="Douglas C."/>
            <person name="Marra M."/>
            <person name="Sandberg G."/>
            <person name="Van de Peer Y."/>
            <person name="Rokhsar D."/>
        </authorList>
    </citation>
    <scope>NUCLEOTIDE SEQUENCE [LARGE SCALE GENOMIC DNA]</scope>
    <source>
        <strain evidence="2">cv. Nisqually</strain>
    </source>
</reference>
<dbReference type="InParanoid" id="A0A3N7F876"/>
<dbReference type="EMBL" id="CM009296">
    <property type="protein sequence ID" value="RQO93036.1"/>
    <property type="molecule type" value="Genomic_DNA"/>
</dbReference>
<evidence type="ECO:0000313" key="1">
    <source>
        <dbReference type="EMBL" id="RQO93036.1"/>
    </source>
</evidence>
<dbReference type="AlphaFoldDB" id="A0A3N7F876"/>
<proteinExistence type="predicted"/>
<name>A0A3N7F876_POPTR</name>
<keyword evidence="2" id="KW-1185">Reference proteome</keyword>